<dbReference type="InterPro" id="IPR012337">
    <property type="entry name" value="RNaseH-like_sf"/>
</dbReference>
<dbReference type="Proteomes" id="UP000636709">
    <property type="component" value="Unassembled WGS sequence"/>
</dbReference>
<evidence type="ECO:0000256" key="1">
    <source>
        <dbReference type="SAM" id="MobiDB-lite"/>
    </source>
</evidence>
<feature type="region of interest" description="Disordered" evidence="1">
    <location>
        <begin position="389"/>
        <end position="480"/>
    </location>
</feature>
<feature type="domain" description="HAT C-terminal dimerisation" evidence="2">
    <location>
        <begin position="268"/>
        <end position="335"/>
    </location>
</feature>
<dbReference type="InterPro" id="IPR008906">
    <property type="entry name" value="HATC_C_dom"/>
</dbReference>
<dbReference type="PANTHER" id="PTHR46951">
    <property type="entry name" value="BED-TYPE DOMAIN-CONTAINING PROTEIN"/>
    <property type="match status" value="1"/>
</dbReference>
<protein>
    <recommendedName>
        <fullName evidence="2">HAT C-terminal dimerisation domain-containing protein</fullName>
    </recommendedName>
</protein>
<dbReference type="InterPro" id="IPR003903">
    <property type="entry name" value="UIM_dom"/>
</dbReference>
<proteinExistence type="predicted"/>
<evidence type="ECO:0000313" key="3">
    <source>
        <dbReference type="EMBL" id="KAF8645679.1"/>
    </source>
</evidence>
<sequence length="480" mass="52770">MTNVGASSSGTAAAGKGKGISRASTITIGAATKTARTQSTKTNTGVEVVCEDGKVVKLKGPTQYVWSHGEKYGNGFTCYYCETSIAGGGATRFRQHLGGVSGNVTTCDKVPPYISKLMADEVVKRTIRNKKNKDLQFYVQRELIEASKNYGMHGSTTIPPTEEAQIQMAMRESLREHALQHGSPMSIGNTSGSGAASCSANRQTTINRFYQSSPSSSKAPFDMDLARSRTQVQPRVDIMLTEGARDKLGKKGKLFGGEAARRSAVNGRVSPADWWVQYGGDYPDLQYFAKRIVSQCMSSSGCERNWSTFALIHTKLRNRLSYDKLHKLVYVHYNLKLRIQQFESEMQSLQDMQSHHELDADPCSILMDCAMYDENNPIMDWLCNSRSESAPTLDEDVDSEPGEPNNPSEFVVEELGMDEDEVAAFKEDIFGKKSGKKRKQPSEKEDSANDSESDSMQRSPPYAESGDSSSDDGGDGEFDV</sequence>
<dbReference type="PROSITE" id="PS50330">
    <property type="entry name" value="UIM"/>
    <property type="match status" value="1"/>
</dbReference>
<evidence type="ECO:0000259" key="2">
    <source>
        <dbReference type="Pfam" id="PF05699"/>
    </source>
</evidence>
<dbReference type="Pfam" id="PF05699">
    <property type="entry name" value="Dimer_Tnp_hAT"/>
    <property type="match status" value="1"/>
</dbReference>
<dbReference type="EMBL" id="JACEFO010002958">
    <property type="protein sequence ID" value="KAF8645679.1"/>
    <property type="molecule type" value="Genomic_DNA"/>
</dbReference>
<dbReference type="SUPFAM" id="SSF53098">
    <property type="entry name" value="Ribonuclease H-like"/>
    <property type="match status" value="1"/>
</dbReference>
<dbReference type="OrthoDB" id="695427at2759"/>
<gene>
    <name evidence="3" type="ORF">HU200_066125</name>
</gene>
<organism evidence="3 4">
    <name type="scientific">Digitaria exilis</name>
    <dbReference type="NCBI Taxonomy" id="1010633"/>
    <lineage>
        <taxon>Eukaryota</taxon>
        <taxon>Viridiplantae</taxon>
        <taxon>Streptophyta</taxon>
        <taxon>Embryophyta</taxon>
        <taxon>Tracheophyta</taxon>
        <taxon>Spermatophyta</taxon>
        <taxon>Magnoliopsida</taxon>
        <taxon>Liliopsida</taxon>
        <taxon>Poales</taxon>
        <taxon>Poaceae</taxon>
        <taxon>PACMAD clade</taxon>
        <taxon>Panicoideae</taxon>
        <taxon>Panicodae</taxon>
        <taxon>Paniceae</taxon>
        <taxon>Anthephorinae</taxon>
        <taxon>Digitaria</taxon>
    </lineage>
</organism>
<dbReference type="GO" id="GO:0046983">
    <property type="term" value="F:protein dimerization activity"/>
    <property type="evidence" value="ECO:0007669"/>
    <property type="project" value="InterPro"/>
</dbReference>
<keyword evidence="4" id="KW-1185">Reference proteome</keyword>
<name>A0A834ZYU9_9POAL</name>
<dbReference type="AlphaFoldDB" id="A0A834ZYU9"/>
<reference evidence="3" key="1">
    <citation type="submission" date="2020-07" db="EMBL/GenBank/DDBJ databases">
        <title>Genome sequence and genetic diversity analysis of an under-domesticated orphan crop, white fonio (Digitaria exilis).</title>
        <authorList>
            <person name="Bennetzen J.L."/>
            <person name="Chen S."/>
            <person name="Ma X."/>
            <person name="Wang X."/>
            <person name="Yssel A.E.J."/>
            <person name="Chaluvadi S.R."/>
            <person name="Johnson M."/>
            <person name="Gangashetty P."/>
            <person name="Hamidou F."/>
            <person name="Sanogo M.D."/>
            <person name="Zwaenepoel A."/>
            <person name="Wallace J."/>
            <person name="Van De Peer Y."/>
            <person name="Van Deynze A."/>
        </authorList>
    </citation>
    <scope>NUCLEOTIDE SEQUENCE</scope>
    <source>
        <tissue evidence="3">Leaves</tissue>
    </source>
</reference>
<comment type="caution">
    <text evidence="3">The sequence shown here is derived from an EMBL/GenBank/DDBJ whole genome shotgun (WGS) entry which is preliminary data.</text>
</comment>
<evidence type="ECO:0000313" key="4">
    <source>
        <dbReference type="Proteomes" id="UP000636709"/>
    </source>
</evidence>
<accession>A0A834ZYU9</accession>
<feature type="compositionally biased region" description="Acidic residues" evidence="1">
    <location>
        <begin position="469"/>
        <end position="480"/>
    </location>
</feature>
<feature type="compositionally biased region" description="Acidic residues" evidence="1">
    <location>
        <begin position="411"/>
        <end position="422"/>
    </location>
</feature>
<dbReference type="PANTHER" id="PTHR46951:SF2">
    <property type="entry name" value="BED-TYPE DOMAIN-CONTAINING PROTEIN"/>
    <property type="match status" value="1"/>
</dbReference>